<dbReference type="KEGG" id="aqu:109582810"/>
<accession>A0AAN0J9G2</accession>
<sequence length="159" mass="18167">MYQYLCIMSPSLQFRRLYNDPENSTYYSYEYESRQYVIHSEVELPVKEYDSSDDVCVLKTHKPLTMEERLIEDEVPTQLDLMFENDDDSLPDRPPPMSEWPPCVHLIPLDPAPSLNVGGASELAGSQDARKCISLITAEGAVIGSAVEESYTETWRTCY</sequence>
<reference evidence="1" key="2">
    <citation type="submission" date="2024-06" db="UniProtKB">
        <authorList>
            <consortium name="EnsemblMetazoa"/>
        </authorList>
    </citation>
    <scope>IDENTIFICATION</scope>
</reference>
<evidence type="ECO:0000313" key="1">
    <source>
        <dbReference type="EnsemblMetazoa" id="XP_019853333.1"/>
    </source>
</evidence>
<name>A0AAN0J9G2_AMPQE</name>
<dbReference type="AlphaFoldDB" id="A0AAN0J9G2"/>
<evidence type="ECO:0000313" key="2">
    <source>
        <dbReference type="Proteomes" id="UP000007879"/>
    </source>
</evidence>
<dbReference type="EnsemblMetazoa" id="XM_019997774.1">
    <property type="protein sequence ID" value="XP_019853333.1"/>
    <property type="gene ID" value="LOC109582810"/>
</dbReference>
<organism evidence="1 2">
    <name type="scientific">Amphimedon queenslandica</name>
    <name type="common">Sponge</name>
    <dbReference type="NCBI Taxonomy" id="400682"/>
    <lineage>
        <taxon>Eukaryota</taxon>
        <taxon>Metazoa</taxon>
        <taxon>Porifera</taxon>
        <taxon>Demospongiae</taxon>
        <taxon>Heteroscleromorpha</taxon>
        <taxon>Haplosclerida</taxon>
        <taxon>Niphatidae</taxon>
        <taxon>Amphimedon</taxon>
    </lineage>
</organism>
<reference evidence="2" key="1">
    <citation type="journal article" date="2010" name="Nature">
        <title>The Amphimedon queenslandica genome and the evolution of animal complexity.</title>
        <authorList>
            <person name="Srivastava M."/>
            <person name="Simakov O."/>
            <person name="Chapman J."/>
            <person name="Fahey B."/>
            <person name="Gauthier M.E."/>
            <person name="Mitros T."/>
            <person name="Richards G.S."/>
            <person name="Conaco C."/>
            <person name="Dacre M."/>
            <person name="Hellsten U."/>
            <person name="Larroux C."/>
            <person name="Putnam N.H."/>
            <person name="Stanke M."/>
            <person name="Adamska M."/>
            <person name="Darling A."/>
            <person name="Degnan S.M."/>
            <person name="Oakley T.H."/>
            <person name="Plachetzki D.C."/>
            <person name="Zhai Y."/>
            <person name="Adamski M."/>
            <person name="Calcino A."/>
            <person name="Cummins S.F."/>
            <person name="Goodstein D.M."/>
            <person name="Harris C."/>
            <person name="Jackson D.J."/>
            <person name="Leys S.P."/>
            <person name="Shu S."/>
            <person name="Woodcroft B.J."/>
            <person name="Vervoort M."/>
            <person name="Kosik K.S."/>
            <person name="Manning G."/>
            <person name="Degnan B.M."/>
            <person name="Rokhsar D.S."/>
        </authorList>
    </citation>
    <scope>NUCLEOTIDE SEQUENCE [LARGE SCALE GENOMIC DNA]</scope>
</reference>
<dbReference type="GeneID" id="109582810"/>
<dbReference type="RefSeq" id="XP_019853333.1">
    <property type="nucleotide sequence ID" value="XM_019997774.1"/>
</dbReference>
<keyword evidence="2" id="KW-1185">Reference proteome</keyword>
<proteinExistence type="predicted"/>
<protein>
    <submittedName>
        <fullName evidence="1">Uncharacterized protein</fullName>
    </submittedName>
</protein>
<dbReference type="Proteomes" id="UP000007879">
    <property type="component" value="Unassembled WGS sequence"/>
</dbReference>